<comment type="caution">
    <text evidence="1">The sequence shown here is derived from an EMBL/GenBank/DDBJ whole genome shotgun (WGS) entry which is preliminary data.</text>
</comment>
<protein>
    <submittedName>
        <fullName evidence="1">Uncharacterized protein</fullName>
    </submittedName>
</protein>
<name>A0A371JLQ8_9FLAO</name>
<dbReference type="AlphaFoldDB" id="A0A371JLQ8"/>
<organism evidence="1 2">
    <name type="scientific">Flagellimonas nanhaiensis</name>
    <dbReference type="NCBI Taxonomy" id="2292706"/>
    <lineage>
        <taxon>Bacteria</taxon>
        <taxon>Pseudomonadati</taxon>
        <taxon>Bacteroidota</taxon>
        <taxon>Flavobacteriia</taxon>
        <taxon>Flavobacteriales</taxon>
        <taxon>Flavobacteriaceae</taxon>
        <taxon>Flagellimonas</taxon>
    </lineage>
</organism>
<evidence type="ECO:0000313" key="1">
    <source>
        <dbReference type="EMBL" id="RDY58017.1"/>
    </source>
</evidence>
<proteinExistence type="predicted"/>
<gene>
    <name evidence="1" type="ORF">DX873_15915</name>
</gene>
<dbReference type="OrthoDB" id="9883004at2"/>
<accession>A0A371JLQ8</accession>
<sequence length="110" mass="13374">MFKKPKIEIDVQDRKVYRGAEMEIQIPKAVLLHIKRACHLKGLKWDKIKDECVLYIDRVNDCTLKYDVNDWMFSGILLLTFDLNPEYEHSLSYPDKRENMKRFRHHKYRC</sequence>
<evidence type="ECO:0000313" key="2">
    <source>
        <dbReference type="Proteomes" id="UP000261828"/>
    </source>
</evidence>
<dbReference type="EMBL" id="QTJX01000005">
    <property type="protein sequence ID" value="RDY58017.1"/>
    <property type="molecule type" value="Genomic_DNA"/>
</dbReference>
<reference evidence="1 2" key="1">
    <citation type="submission" date="2018-08" db="EMBL/GenBank/DDBJ databases">
        <title>Muricauda nanhaiensis sp. nov., isolated from seawater of the South China Sea.</title>
        <authorList>
            <person name="Dang Y."/>
        </authorList>
    </citation>
    <scope>NUCLEOTIDE SEQUENCE [LARGE SCALE GENOMIC DNA]</scope>
    <source>
        <strain evidence="1 2">SM1704</strain>
    </source>
</reference>
<dbReference type="RefSeq" id="WP_116185487.1">
    <property type="nucleotide sequence ID" value="NZ_QTJX01000005.1"/>
</dbReference>
<keyword evidence="2" id="KW-1185">Reference proteome</keyword>
<dbReference type="Proteomes" id="UP000261828">
    <property type="component" value="Unassembled WGS sequence"/>
</dbReference>